<dbReference type="STRING" id="29655.A0A0K9P0Z5"/>
<organism evidence="4 5">
    <name type="scientific">Zostera marina</name>
    <name type="common">Eelgrass</name>
    <dbReference type="NCBI Taxonomy" id="29655"/>
    <lineage>
        <taxon>Eukaryota</taxon>
        <taxon>Viridiplantae</taxon>
        <taxon>Streptophyta</taxon>
        <taxon>Embryophyta</taxon>
        <taxon>Tracheophyta</taxon>
        <taxon>Spermatophyta</taxon>
        <taxon>Magnoliopsida</taxon>
        <taxon>Liliopsida</taxon>
        <taxon>Zosteraceae</taxon>
        <taxon>Zostera</taxon>
    </lineage>
</organism>
<gene>
    <name evidence="4" type="ORF">ZOSMA_4G01790</name>
</gene>
<evidence type="ECO:0000256" key="3">
    <source>
        <dbReference type="ARBA" id="ARBA00022691"/>
    </source>
</evidence>
<dbReference type="PANTHER" id="PTHR32183:SF6">
    <property type="entry name" value="CYSTEINE SULFINATE DESULFINASE_CYSTEINE DESULFURASE AND RELATED ENZYMES"/>
    <property type="match status" value="1"/>
</dbReference>
<dbReference type="GO" id="GO:0032259">
    <property type="term" value="P:methylation"/>
    <property type="evidence" value="ECO:0007669"/>
    <property type="project" value="UniProtKB-KW"/>
</dbReference>
<dbReference type="EMBL" id="LFYR01001430">
    <property type="protein sequence ID" value="KMZ61890.1"/>
    <property type="molecule type" value="Genomic_DNA"/>
</dbReference>
<keyword evidence="3" id="KW-0949">S-adenosyl-L-methionine</keyword>
<dbReference type="PANTHER" id="PTHR32183">
    <property type="match status" value="1"/>
</dbReference>
<keyword evidence="1" id="KW-0489">Methyltransferase</keyword>
<dbReference type="AlphaFoldDB" id="A0A0K9P0Z5"/>
<dbReference type="OMA" id="DDHIECV"/>
<evidence type="ECO:0000313" key="4">
    <source>
        <dbReference type="EMBL" id="KMZ61890.1"/>
    </source>
</evidence>
<evidence type="ECO:0000313" key="5">
    <source>
        <dbReference type="Proteomes" id="UP000036987"/>
    </source>
</evidence>
<sequence length="281" mass="31550">MMALLPLSMGKALIHSSSSIRSLLPFSVSMNGGGAVNIASPPRFQSMMFRAQQRHERHRQTLQCGSVQKDKQIVTWRPEEKDRDHTIQMFGSDDDFGTQVPTQAQTLVEGPGTLLADYKPTPDIDYLQELLAIQQEGPRSIGFFGTRNMGFMHQQLIEILSYAMVITKNHIYTSGASGTNAAVIRGALRAEKPELLTVILPQSLKKQSPESQELLAKVKNLIEKPQNDHLPLIEASRLCNMNILSQVQQVICFAFHDSKLLMETCREAKKLRKIVTLFYLD</sequence>
<evidence type="ECO:0000256" key="2">
    <source>
        <dbReference type="ARBA" id="ARBA00022679"/>
    </source>
</evidence>
<keyword evidence="2" id="KW-0808">Transferase</keyword>
<dbReference type="Proteomes" id="UP000036987">
    <property type="component" value="Unassembled WGS sequence"/>
</dbReference>
<proteinExistence type="predicted"/>
<keyword evidence="5" id="KW-1185">Reference proteome</keyword>
<evidence type="ECO:0000256" key="1">
    <source>
        <dbReference type="ARBA" id="ARBA00022603"/>
    </source>
</evidence>
<accession>A0A0K9P0Z5</accession>
<name>A0A0K9P0Z5_ZOSMR</name>
<protein>
    <submittedName>
        <fullName evidence="4">Uncharacterized protein</fullName>
    </submittedName>
</protein>
<dbReference type="OrthoDB" id="4644at2759"/>
<reference evidence="5" key="1">
    <citation type="journal article" date="2016" name="Nature">
        <title>The genome of the seagrass Zostera marina reveals angiosperm adaptation to the sea.</title>
        <authorList>
            <person name="Olsen J.L."/>
            <person name="Rouze P."/>
            <person name="Verhelst B."/>
            <person name="Lin Y.-C."/>
            <person name="Bayer T."/>
            <person name="Collen J."/>
            <person name="Dattolo E."/>
            <person name="De Paoli E."/>
            <person name="Dittami S."/>
            <person name="Maumus F."/>
            <person name="Michel G."/>
            <person name="Kersting A."/>
            <person name="Lauritano C."/>
            <person name="Lohaus R."/>
            <person name="Toepel M."/>
            <person name="Tonon T."/>
            <person name="Vanneste K."/>
            <person name="Amirebrahimi M."/>
            <person name="Brakel J."/>
            <person name="Bostroem C."/>
            <person name="Chovatia M."/>
            <person name="Grimwood J."/>
            <person name="Jenkins J.W."/>
            <person name="Jueterbock A."/>
            <person name="Mraz A."/>
            <person name="Stam W.T."/>
            <person name="Tice H."/>
            <person name="Bornberg-Bauer E."/>
            <person name="Green P.J."/>
            <person name="Pearson G.A."/>
            <person name="Procaccini G."/>
            <person name="Duarte C.M."/>
            <person name="Schmutz J."/>
            <person name="Reusch T.B.H."/>
            <person name="Van de Peer Y."/>
        </authorList>
    </citation>
    <scope>NUCLEOTIDE SEQUENCE [LARGE SCALE GENOMIC DNA]</scope>
    <source>
        <strain evidence="5">cv. Finnish</strain>
    </source>
</reference>
<dbReference type="SUPFAM" id="SSF102405">
    <property type="entry name" value="MCP/YpsA-like"/>
    <property type="match status" value="1"/>
</dbReference>
<dbReference type="GO" id="GO:0008168">
    <property type="term" value="F:methyltransferase activity"/>
    <property type="evidence" value="ECO:0007669"/>
    <property type="project" value="UniProtKB-KW"/>
</dbReference>
<comment type="caution">
    <text evidence="4">The sequence shown here is derived from an EMBL/GenBank/DDBJ whole genome shotgun (WGS) entry which is preliminary data.</text>
</comment>